<gene>
    <name evidence="1" type="ORF">GACE_0985</name>
</gene>
<dbReference type="AlphaFoldDB" id="A0A0A7GD81"/>
<evidence type="ECO:0000313" key="1">
    <source>
        <dbReference type="EMBL" id="AIY90030.1"/>
    </source>
</evidence>
<dbReference type="HOGENOM" id="CLU_3178422_0_0_2"/>
<reference evidence="1 2" key="1">
    <citation type="journal article" date="2015" name="Appl. Environ. Microbiol.">
        <title>The Geoglobus acetivorans genome: Fe(III) reduction, acetate utilization, autotrophic growth, and degradation of aromatic compounds in a hyperthermophilic archaeon.</title>
        <authorList>
            <person name="Mardanov A.V."/>
            <person name="Slododkina G.B."/>
            <person name="Slobodkin A.I."/>
            <person name="Beletsky A.V."/>
            <person name="Gavrilov S.N."/>
            <person name="Kublanov I.V."/>
            <person name="Bonch-Osmolovskaya E.A."/>
            <person name="Skryabin K.G."/>
            <person name="Ravin N.V."/>
        </authorList>
    </citation>
    <scope>NUCLEOTIDE SEQUENCE [LARGE SCALE GENOMIC DNA]</scope>
    <source>
        <strain evidence="1 2">SBH6</strain>
    </source>
</reference>
<dbReference type="EMBL" id="CP009552">
    <property type="protein sequence ID" value="AIY90030.1"/>
    <property type="molecule type" value="Genomic_DNA"/>
</dbReference>
<sequence>MGEYFIYDLGKFMEAWEIEGYRMLIPRIRKTKNTKLDNFTKEEGED</sequence>
<proteinExistence type="predicted"/>
<dbReference type="Proteomes" id="UP000030624">
    <property type="component" value="Chromosome"/>
</dbReference>
<organism evidence="1 2">
    <name type="scientific">Geoglobus acetivorans</name>
    <dbReference type="NCBI Taxonomy" id="565033"/>
    <lineage>
        <taxon>Archaea</taxon>
        <taxon>Methanobacteriati</taxon>
        <taxon>Methanobacteriota</taxon>
        <taxon>Archaeoglobi</taxon>
        <taxon>Archaeoglobales</taxon>
        <taxon>Archaeoglobaceae</taxon>
        <taxon>Geoglobus</taxon>
    </lineage>
</organism>
<evidence type="ECO:0000313" key="2">
    <source>
        <dbReference type="Proteomes" id="UP000030624"/>
    </source>
</evidence>
<protein>
    <submittedName>
        <fullName evidence="1">Uncharacterized protein</fullName>
    </submittedName>
</protein>
<name>A0A0A7GD81_GEOAI</name>
<dbReference type="STRING" id="565033.GACE_0985"/>
<dbReference type="KEGG" id="gac:GACE_0985"/>
<accession>A0A0A7GD81</accession>